<dbReference type="VEuPathDB" id="FungiDB:H257_07886"/>
<sequence length="250" mass="27701">MPDPILRTKPTLLVEADALATLAHQLLPLTNYAHLIIPDSWELRGEHDRPVTRATAPWLGSVYGRRDWPKAQAKKPDTRRRTVQPLRLPTGDISVLPKACLPDQDIYIPGHCTAIAHLLPGFKRPQWKTRGGNPSPNTSTCMIPLTPQRCVHAIHMQCLLGSPRPVSLMLAASQLSSESHQCPKPGSKLPWWLYQTALHPPTCTMPLLDCGPSHCLHWAQTSTPVYDQYALDARPYLTATIPAIYQATSG</sequence>
<dbReference type="GeneID" id="20809882"/>
<evidence type="ECO:0000313" key="1">
    <source>
        <dbReference type="EMBL" id="ETV78301.1"/>
    </source>
</evidence>
<organism evidence="1">
    <name type="scientific">Aphanomyces astaci</name>
    <name type="common">Crayfish plague agent</name>
    <dbReference type="NCBI Taxonomy" id="112090"/>
    <lineage>
        <taxon>Eukaryota</taxon>
        <taxon>Sar</taxon>
        <taxon>Stramenopiles</taxon>
        <taxon>Oomycota</taxon>
        <taxon>Saprolegniomycetes</taxon>
        <taxon>Saprolegniales</taxon>
        <taxon>Verrucalvaceae</taxon>
        <taxon>Aphanomyces</taxon>
    </lineage>
</organism>
<dbReference type="EMBL" id="KI913130">
    <property type="protein sequence ID" value="ETV78301.1"/>
    <property type="molecule type" value="Genomic_DNA"/>
</dbReference>
<proteinExistence type="predicted"/>
<dbReference type="RefSeq" id="XP_009831882.1">
    <property type="nucleotide sequence ID" value="XM_009833580.1"/>
</dbReference>
<reference evidence="1" key="1">
    <citation type="submission" date="2013-12" db="EMBL/GenBank/DDBJ databases">
        <title>The Genome Sequence of Aphanomyces astaci APO3.</title>
        <authorList>
            <consortium name="The Broad Institute Genomics Platform"/>
            <person name="Russ C."/>
            <person name="Tyler B."/>
            <person name="van West P."/>
            <person name="Dieguez-Uribeondo J."/>
            <person name="Young S.K."/>
            <person name="Zeng Q."/>
            <person name="Gargeya S."/>
            <person name="Fitzgerald M."/>
            <person name="Abouelleil A."/>
            <person name="Alvarado L."/>
            <person name="Chapman S.B."/>
            <person name="Gainer-Dewar J."/>
            <person name="Goldberg J."/>
            <person name="Griggs A."/>
            <person name="Gujja S."/>
            <person name="Hansen M."/>
            <person name="Howarth C."/>
            <person name="Imamovic A."/>
            <person name="Ireland A."/>
            <person name="Larimer J."/>
            <person name="McCowan C."/>
            <person name="Murphy C."/>
            <person name="Pearson M."/>
            <person name="Poon T.W."/>
            <person name="Priest M."/>
            <person name="Roberts A."/>
            <person name="Saif S."/>
            <person name="Shea T."/>
            <person name="Sykes S."/>
            <person name="Wortman J."/>
            <person name="Nusbaum C."/>
            <person name="Birren B."/>
        </authorList>
    </citation>
    <scope>NUCLEOTIDE SEQUENCE [LARGE SCALE GENOMIC DNA]</scope>
    <source>
        <strain evidence="1">APO3</strain>
    </source>
</reference>
<dbReference type="AlphaFoldDB" id="W4GG99"/>
<protein>
    <submittedName>
        <fullName evidence="1">Uncharacterized protein</fullName>
    </submittedName>
</protein>
<gene>
    <name evidence="1" type="ORF">H257_07886</name>
</gene>
<name>W4GG99_APHAT</name>
<accession>W4GG99</accession>